<evidence type="ECO:0000256" key="5">
    <source>
        <dbReference type="ARBA" id="ARBA00022719"/>
    </source>
</evidence>
<evidence type="ECO:0000256" key="3">
    <source>
        <dbReference type="ARBA" id="ARBA00012278"/>
    </source>
</evidence>
<comment type="similarity">
    <text evidence="2">Belongs to the VKOR family.</text>
</comment>
<dbReference type="EMBL" id="WNWW01000459">
    <property type="protein sequence ID" value="KAF3424568.1"/>
    <property type="molecule type" value="Genomic_DNA"/>
</dbReference>
<accession>A0A833RQ38</accession>
<gene>
    <name evidence="14" type="ORF">E2986_10183</name>
</gene>
<sequence length="167" mass="18445">MTAIKKSLQKLNAGIITTCIVGFAGSYYAYYVELAKKEDDLYEAMCDISEHVSCTKAFSSEYGKGFGIIPETSLLYAPNPVYGLIFYVLATILSISNRRMTSALVVTLGICANLGTIYLAYILYKLSNICVVCVSLYVVNAILLILAVKKHRKLCRKNGTNKKKKSK</sequence>
<evidence type="ECO:0000256" key="1">
    <source>
        <dbReference type="ARBA" id="ARBA00004477"/>
    </source>
</evidence>
<evidence type="ECO:0000313" key="14">
    <source>
        <dbReference type="EMBL" id="KAF3424568.1"/>
    </source>
</evidence>
<keyword evidence="8" id="KW-0560">Oxidoreductase</keyword>
<name>A0A833RQ38_9HYME</name>
<protein>
    <recommendedName>
        <fullName evidence="3">vitamin-K-epoxide reductase (warfarin-sensitive)</fullName>
        <ecNumber evidence="3">1.17.4.4</ecNumber>
    </recommendedName>
</protein>
<evidence type="ECO:0000256" key="12">
    <source>
        <dbReference type="SAM" id="Phobius"/>
    </source>
</evidence>
<keyword evidence="5" id="KW-0874">Quinone</keyword>
<keyword evidence="9 12" id="KW-0472">Membrane</keyword>
<evidence type="ECO:0000256" key="11">
    <source>
        <dbReference type="ARBA" id="ARBA00023284"/>
    </source>
</evidence>
<dbReference type="InterPro" id="IPR038354">
    <property type="entry name" value="VKOR_sf"/>
</dbReference>
<comment type="caution">
    <text evidence="14">The sequence shown here is derived from an EMBL/GenBank/DDBJ whole genome shotgun (WGS) entry which is preliminary data.</text>
</comment>
<dbReference type="PANTHER" id="PTHR14519">
    <property type="entry name" value="VITAMIN K EPOXIDE REDUCTASE COMPLEX, SUBUNIT 1"/>
    <property type="match status" value="1"/>
</dbReference>
<dbReference type="GO" id="GO:0047057">
    <property type="term" value="F:vitamin-K-epoxide reductase (warfarin-sensitive) activity"/>
    <property type="evidence" value="ECO:0007669"/>
    <property type="project" value="UniProtKB-EC"/>
</dbReference>
<feature type="domain" description="Vitamin K epoxide reductase" evidence="13">
    <location>
        <begin position="8"/>
        <end position="151"/>
    </location>
</feature>
<evidence type="ECO:0000256" key="9">
    <source>
        <dbReference type="ARBA" id="ARBA00023136"/>
    </source>
</evidence>
<proteinExistence type="inferred from homology"/>
<dbReference type="InterPro" id="IPR012932">
    <property type="entry name" value="VKOR"/>
</dbReference>
<organism evidence="14 15">
    <name type="scientific">Frieseomelitta varia</name>
    <dbReference type="NCBI Taxonomy" id="561572"/>
    <lineage>
        <taxon>Eukaryota</taxon>
        <taxon>Metazoa</taxon>
        <taxon>Ecdysozoa</taxon>
        <taxon>Arthropoda</taxon>
        <taxon>Hexapoda</taxon>
        <taxon>Insecta</taxon>
        <taxon>Pterygota</taxon>
        <taxon>Neoptera</taxon>
        <taxon>Endopterygota</taxon>
        <taxon>Hymenoptera</taxon>
        <taxon>Apocrita</taxon>
        <taxon>Aculeata</taxon>
        <taxon>Apoidea</taxon>
        <taxon>Anthophila</taxon>
        <taxon>Apidae</taxon>
        <taxon>Frieseomelitta</taxon>
    </lineage>
</organism>
<dbReference type="GO" id="GO:0048038">
    <property type="term" value="F:quinone binding"/>
    <property type="evidence" value="ECO:0007669"/>
    <property type="project" value="UniProtKB-KW"/>
</dbReference>
<evidence type="ECO:0000256" key="4">
    <source>
        <dbReference type="ARBA" id="ARBA00022692"/>
    </source>
</evidence>
<dbReference type="InterPro" id="IPR042406">
    <property type="entry name" value="VKORC1/VKORC1L1"/>
</dbReference>
<evidence type="ECO:0000313" key="15">
    <source>
        <dbReference type="Proteomes" id="UP000655588"/>
    </source>
</evidence>
<feature type="transmembrane region" description="Helical" evidence="12">
    <location>
        <begin position="12"/>
        <end position="31"/>
    </location>
</feature>
<evidence type="ECO:0000256" key="6">
    <source>
        <dbReference type="ARBA" id="ARBA00022824"/>
    </source>
</evidence>
<keyword evidence="11" id="KW-0676">Redox-active center</keyword>
<evidence type="ECO:0000256" key="8">
    <source>
        <dbReference type="ARBA" id="ARBA00023002"/>
    </source>
</evidence>
<dbReference type="Gene3D" id="1.20.1440.130">
    <property type="entry name" value="VKOR domain"/>
    <property type="match status" value="1"/>
</dbReference>
<keyword evidence="15" id="KW-1185">Reference proteome</keyword>
<feature type="transmembrane region" description="Helical" evidence="12">
    <location>
        <begin position="129"/>
        <end position="148"/>
    </location>
</feature>
<dbReference type="Pfam" id="PF07884">
    <property type="entry name" value="VKOR"/>
    <property type="match status" value="1"/>
</dbReference>
<dbReference type="CDD" id="cd12917">
    <property type="entry name" value="VKOR_euk"/>
    <property type="match status" value="1"/>
</dbReference>
<evidence type="ECO:0000259" key="13">
    <source>
        <dbReference type="SMART" id="SM00756"/>
    </source>
</evidence>
<evidence type="ECO:0000256" key="2">
    <source>
        <dbReference type="ARBA" id="ARBA00006214"/>
    </source>
</evidence>
<comment type="subcellular location">
    <subcellularLocation>
        <location evidence="1">Endoplasmic reticulum membrane</location>
        <topology evidence="1">Multi-pass membrane protein</topology>
    </subcellularLocation>
</comment>
<dbReference type="AlphaFoldDB" id="A0A833RQ38"/>
<reference evidence="14" key="1">
    <citation type="submission" date="2019-11" db="EMBL/GenBank/DDBJ databases">
        <title>The nuclear and mitochondrial genomes of Frieseomelitta varia - a highly eusocial stingless bee (Meliponini) with a permanently sterile worker caste.</title>
        <authorList>
            <person name="Freitas F.C.P."/>
            <person name="Lourenco A.P."/>
            <person name="Nunes F.M.F."/>
            <person name="Paschoal A.R."/>
            <person name="Abreu F.C.P."/>
            <person name="Barbin F.O."/>
            <person name="Bataglia L."/>
            <person name="Cardoso-Junior C.A.M."/>
            <person name="Cervoni M.S."/>
            <person name="Silva S.R."/>
            <person name="Dalarmi F."/>
            <person name="Del Lama M.A."/>
            <person name="Depintor T.S."/>
            <person name="Ferreira K.M."/>
            <person name="Goria P.S."/>
            <person name="Jaskot M.C."/>
            <person name="Lago D.C."/>
            <person name="Luna-Lucena D."/>
            <person name="Moda L.M."/>
            <person name="Nascimento L."/>
            <person name="Pedrino M."/>
            <person name="Rabico F.O."/>
            <person name="Sanches F.C."/>
            <person name="Santos D.E."/>
            <person name="Santos C.G."/>
            <person name="Vieira J."/>
            <person name="Lopes T.F."/>
            <person name="Barchuk A.R."/>
            <person name="Hartfelder K."/>
            <person name="Simoes Z.L.P."/>
            <person name="Bitondi M.M.G."/>
            <person name="Pinheiro D.G."/>
        </authorList>
    </citation>
    <scope>NUCLEOTIDE SEQUENCE</scope>
    <source>
        <strain evidence="14">USP_RPSP 00005682</strain>
        <tissue evidence="14">Whole individual</tissue>
    </source>
</reference>
<dbReference type="GO" id="GO:0005789">
    <property type="term" value="C:endoplasmic reticulum membrane"/>
    <property type="evidence" value="ECO:0007669"/>
    <property type="project" value="UniProtKB-SubCell"/>
</dbReference>
<dbReference type="OrthoDB" id="17010at2759"/>
<keyword evidence="6" id="KW-0256">Endoplasmic reticulum</keyword>
<feature type="transmembrane region" description="Helical" evidence="12">
    <location>
        <begin position="103"/>
        <end position="123"/>
    </location>
</feature>
<dbReference type="Proteomes" id="UP000655588">
    <property type="component" value="Unassembled WGS sequence"/>
</dbReference>
<dbReference type="EC" id="1.17.4.4" evidence="3"/>
<evidence type="ECO:0000256" key="10">
    <source>
        <dbReference type="ARBA" id="ARBA00023157"/>
    </source>
</evidence>
<keyword evidence="10" id="KW-1015">Disulfide bond</keyword>
<dbReference type="SMART" id="SM00756">
    <property type="entry name" value="VKc"/>
    <property type="match status" value="1"/>
</dbReference>
<evidence type="ECO:0000256" key="7">
    <source>
        <dbReference type="ARBA" id="ARBA00022989"/>
    </source>
</evidence>
<keyword evidence="7 12" id="KW-1133">Transmembrane helix</keyword>
<feature type="transmembrane region" description="Helical" evidence="12">
    <location>
        <begin position="80"/>
        <end position="96"/>
    </location>
</feature>
<dbReference type="GO" id="GO:0042373">
    <property type="term" value="P:vitamin K metabolic process"/>
    <property type="evidence" value="ECO:0007669"/>
    <property type="project" value="InterPro"/>
</dbReference>
<keyword evidence="4 12" id="KW-0812">Transmembrane</keyword>
<dbReference type="PANTHER" id="PTHR14519:SF8">
    <property type="entry name" value="VITAMIN K EPOXIDE REDUCTASE COMPLEX SUBUNIT 1"/>
    <property type="match status" value="1"/>
</dbReference>